<organism evidence="8 9">
    <name type="scientific">Deinococcus cellulosilyticus (strain DSM 18568 / NBRC 106333 / KACC 11606 / 5516J-15)</name>
    <dbReference type="NCBI Taxonomy" id="1223518"/>
    <lineage>
        <taxon>Bacteria</taxon>
        <taxon>Thermotogati</taxon>
        <taxon>Deinococcota</taxon>
        <taxon>Deinococci</taxon>
        <taxon>Deinococcales</taxon>
        <taxon>Deinococcaceae</taxon>
        <taxon>Deinococcus</taxon>
    </lineage>
</organism>
<reference evidence="8 9" key="1">
    <citation type="submission" date="2019-07" db="EMBL/GenBank/DDBJ databases">
        <title>Whole genome shotgun sequence of Deinococcus cellulosilyticus NBRC 106333.</title>
        <authorList>
            <person name="Hosoyama A."/>
            <person name="Uohara A."/>
            <person name="Ohji S."/>
            <person name="Ichikawa N."/>
        </authorList>
    </citation>
    <scope>NUCLEOTIDE SEQUENCE [LARGE SCALE GENOMIC DNA]</scope>
    <source>
        <strain evidence="8 9">NBRC 106333</strain>
    </source>
</reference>
<comment type="function">
    <text evidence="6">Quinone reductase that provides resistance to thiol-specific stress caused by electrophilic quinones.</text>
</comment>
<evidence type="ECO:0000256" key="1">
    <source>
        <dbReference type="ARBA" id="ARBA00022630"/>
    </source>
</evidence>
<comment type="function">
    <text evidence="6">Also exhibits azoreductase activity. Catalyzes the reductive cleavage of the azo bond in aromatic azo compounds to the corresponding amines.</text>
</comment>
<comment type="catalytic activity">
    <reaction evidence="6">
        <text>2 a quinone + NADH + H(+) = 2 a 1,4-benzosemiquinone + NAD(+)</text>
        <dbReference type="Rhea" id="RHEA:65952"/>
        <dbReference type="ChEBI" id="CHEBI:15378"/>
        <dbReference type="ChEBI" id="CHEBI:57540"/>
        <dbReference type="ChEBI" id="CHEBI:57945"/>
        <dbReference type="ChEBI" id="CHEBI:132124"/>
        <dbReference type="ChEBI" id="CHEBI:134225"/>
    </reaction>
</comment>
<proteinExistence type="inferred from homology"/>
<dbReference type="InterPro" id="IPR003680">
    <property type="entry name" value="Flavodoxin_fold"/>
</dbReference>
<evidence type="ECO:0000313" key="8">
    <source>
        <dbReference type="EMBL" id="GEM45278.1"/>
    </source>
</evidence>
<dbReference type="GO" id="GO:0016652">
    <property type="term" value="F:oxidoreductase activity, acting on NAD(P)H as acceptor"/>
    <property type="evidence" value="ECO:0007669"/>
    <property type="project" value="UniProtKB-UniRule"/>
</dbReference>
<comment type="cofactor">
    <cofactor evidence="6">
        <name>FMN</name>
        <dbReference type="ChEBI" id="CHEBI:58210"/>
    </cofactor>
    <text evidence="6">Binds 1 FMN per subunit.</text>
</comment>
<name>A0A511MYC1_DEIC1</name>
<dbReference type="EMBL" id="BJXB01000003">
    <property type="protein sequence ID" value="GEM45278.1"/>
    <property type="molecule type" value="Genomic_DNA"/>
</dbReference>
<evidence type="ECO:0000259" key="7">
    <source>
        <dbReference type="Pfam" id="PF02525"/>
    </source>
</evidence>
<gene>
    <name evidence="6 8" type="primary">azoR</name>
    <name evidence="8" type="ORF">DC3_09130</name>
</gene>
<keyword evidence="9" id="KW-1185">Reference proteome</keyword>
<dbReference type="InterPro" id="IPR050104">
    <property type="entry name" value="FMN-dep_NADH:Q_OxRdtase_AzoR1"/>
</dbReference>
<dbReference type="PANTHER" id="PTHR43741">
    <property type="entry name" value="FMN-DEPENDENT NADH-AZOREDUCTASE 1"/>
    <property type="match status" value="1"/>
</dbReference>
<comment type="similarity">
    <text evidence="6">Belongs to the azoreductase type 1 family.</text>
</comment>
<dbReference type="EC" id="1.6.5.-" evidence="6"/>
<dbReference type="AlphaFoldDB" id="A0A511MYC1"/>
<feature type="binding site" evidence="6">
    <location>
        <begin position="16"/>
        <end position="18"/>
    </location>
    <ligand>
        <name>FMN</name>
        <dbReference type="ChEBI" id="CHEBI:58210"/>
    </ligand>
</feature>
<comment type="catalytic activity">
    <reaction evidence="5">
        <text>N,N-dimethyl-1,4-phenylenediamine + anthranilate + 2 NAD(+) = 2-(4-dimethylaminophenyl)diazenylbenzoate + 2 NADH + 2 H(+)</text>
        <dbReference type="Rhea" id="RHEA:55872"/>
        <dbReference type="ChEBI" id="CHEBI:15378"/>
        <dbReference type="ChEBI" id="CHEBI:15783"/>
        <dbReference type="ChEBI" id="CHEBI:16567"/>
        <dbReference type="ChEBI" id="CHEBI:57540"/>
        <dbReference type="ChEBI" id="CHEBI:57945"/>
        <dbReference type="ChEBI" id="CHEBI:71579"/>
        <dbReference type="EC" id="1.7.1.17"/>
    </reaction>
    <physiologicalReaction direction="right-to-left" evidence="5">
        <dbReference type="Rhea" id="RHEA:55874"/>
    </physiologicalReaction>
</comment>
<evidence type="ECO:0000256" key="4">
    <source>
        <dbReference type="ARBA" id="ARBA00023027"/>
    </source>
</evidence>
<dbReference type="HAMAP" id="MF_01216">
    <property type="entry name" value="Azoreductase_type1"/>
    <property type="match status" value="1"/>
</dbReference>
<dbReference type="InterPro" id="IPR029039">
    <property type="entry name" value="Flavoprotein-like_sf"/>
</dbReference>
<accession>A0A511MYC1</accession>
<comment type="caution">
    <text evidence="8">The sequence shown here is derived from an EMBL/GenBank/DDBJ whole genome shotgun (WGS) entry which is preliminary data.</text>
</comment>
<evidence type="ECO:0000256" key="3">
    <source>
        <dbReference type="ARBA" id="ARBA00023002"/>
    </source>
</evidence>
<keyword evidence="4 6" id="KW-0520">NAD</keyword>
<sequence>MAHILHLDSSARTTGSYSRQLTREFVETWLKLTPQDTVTYRDLNTTPLPFIDQQWISAVFNPSTPPTAQEQSALTVSDLLIDELMAADVLVFGVPIYNFSVPASFKAYLDQVIRMGRTARFTSSGPEGLVKGKQAYVITASGSDFSQEPFKSLDHHTPYIKTVLNFIGITDVTFIRHHGYTPEAQQENLAAARKDIETLTREGQLTSV</sequence>
<evidence type="ECO:0000313" key="9">
    <source>
        <dbReference type="Proteomes" id="UP000321306"/>
    </source>
</evidence>
<protein>
    <recommendedName>
        <fullName evidence="6">FMN dependent NADH:quinone oxidoreductase</fullName>
        <ecNumber evidence="6">1.6.5.-</ecNumber>
    </recommendedName>
    <alternativeName>
        <fullName evidence="6">Azo-dye reductase</fullName>
    </alternativeName>
    <alternativeName>
        <fullName evidence="6">FMN-dependent NADH-azo compound oxidoreductase</fullName>
    </alternativeName>
    <alternativeName>
        <fullName evidence="6">FMN-dependent NADH-azoreductase</fullName>
        <ecNumber evidence="6">1.7.1.17</ecNumber>
    </alternativeName>
</protein>
<dbReference type="RefSeq" id="WP_146882740.1">
    <property type="nucleotide sequence ID" value="NZ_BJXB01000003.1"/>
</dbReference>
<evidence type="ECO:0000256" key="6">
    <source>
        <dbReference type="HAMAP-Rule" id="MF_01216"/>
    </source>
</evidence>
<dbReference type="GO" id="GO:0010181">
    <property type="term" value="F:FMN binding"/>
    <property type="evidence" value="ECO:0007669"/>
    <property type="project" value="UniProtKB-UniRule"/>
</dbReference>
<dbReference type="PANTHER" id="PTHR43741:SF2">
    <property type="entry name" value="FMN-DEPENDENT NADH:QUINONE OXIDOREDUCTASE"/>
    <property type="match status" value="1"/>
</dbReference>
<dbReference type="EC" id="1.7.1.17" evidence="6"/>
<dbReference type="GO" id="GO:0009055">
    <property type="term" value="F:electron transfer activity"/>
    <property type="evidence" value="ECO:0007669"/>
    <property type="project" value="UniProtKB-UniRule"/>
</dbReference>
<evidence type="ECO:0000256" key="5">
    <source>
        <dbReference type="ARBA" id="ARBA00048542"/>
    </source>
</evidence>
<dbReference type="OrthoDB" id="9805013at2"/>
<keyword evidence="3 6" id="KW-0560">Oxidoreductase</keyword>
<dbReference type="GO" id="GO:0016655">
    <property type="term" value="F:oxidoreductase activity, acting on NAD(P)H, quinone or similar compound as acceptor"/>
    <property type="evidence" value="ECO:0007669"/>
    <property type="project" value="InterPro"/>
</dbReference>
<dbReference type="Proteomes" id="UP000321306">
    <property type="component" value="Unassembled WGS sequence"/>
</dbReference>
<evidence type="ECO:0000256" key="2">
    <source>
        <dbReference type="ARBA" id="ARBA00022643"/>
    </source>
</evidence>
<dbReference type="Pfam" id="PF02525">
    <property type="entry name" value="Flavodoxin_2"/>
    <property type="match status" value="1"/>
</dbReference>
<keyword evidence="1 6" id="KW-0285">Flavoprotein</keyword>
<feature type="binding site" evidence="6">
    <location>
        <position position="10"/>
    </location>
    <ligand>
        <name>FMN</name>
        <dbReference type="ChEBI" id="CHEBI:58210"/>
    </ligand>
</feature>
<dbReference type="SUPFAM" id="SSF52218">
    <property type="entry name" value="Flavoproteins"/>
    <property type="match status" value="1"/>
</dbReference>
<dbReference type="InterPro" id="IPR023048">
    <property type="entry name" value="NADH:quinone_OxRdtase_FMN_depd"/>
</dbReference>
<comment type="caution">
    <text evidence="6">Lacks conserved residue(s) required for the propagation of feature annotation.</text>
</comment>
<comment type="subunit">
    <text evidence="6">Homodimer.</text>
</comment>
<feature type="domain" description="Flavodoxin-like fold" evidence="7">
    <location>
        <begin position="3"/>
        <end position="198"/>
    </location>
</feature>
<dbReference type="Gene3D" id="3.40.50.360">
    <property type="match status" value="1"/>
</dbReference>
<keyword evidence="2 6" id="KW-0288">FMN</keyword>